<evidence type="ECO:0000313" key="3">
    <source>
        <dbReference type="EMBL" id="TDO32308.1"/>
    </source>
</evidence>
<dbReference type="SUPFAM" id="SSF53335">
    <property type="entry name" value="S-adenosyl-L-methionine-dependent methyltransferases"/>
    <property type="match status" value="1"/>
</dbReference>
<comment type="caution">
    <text evidence="3">The sequence shown here is derived from an EMBL/GenBank/DDBJ whole genome shotgun (WGS) entry which is preliminary data.</text>
</comment>
<feature type="compositionally biased region" description="Low complexity" evidence="2">
    <location>
        <begin position="18"/>
        <end position="61"/>
    </location>
</feature>
<reference evidence="3 4" key="1">
    <citation type="submission" date="2019-03" db="EMBL/GenBank/DDBJ databases">
        <title>Sequencing the genomes of 1000 actinobacteria strains.</title>
        <authorList>
            <person name="Klenk H.-P."/>
        </authorList>
    </citation>
    <scope>NUCLEOTIDE SEQUENCE [LARGE SCALE GENOMIC DNA]</scope>
    <source>
        <strain evidence="3 4">DSM 43805</strain>
    </source>
</reference>
<organism evidence="3 4">
    <name type="scientific">Paractinoplanes brasiliensis</name>
    <dbReference type="NCBI Taxonomy" id="52695"/>
    <lineage>
        <taxon>Bacteria</taxon>
        <taxon>Bacillati</taxon>
        <taxon>Actinomycetota</taxon>
        <taxon>Actinomycetes</taxon>
        <taxon>Micromonosporales</taxon>
        <taxon>Micromonosporaceae</taxon>
        <taxon>Paractinoplanes</taxon>
    </lineage>
</organism>
<keyword evidence="4" id="KW-1185">Reference proteome</keyword>
<dbReference type="AlphaFoldDB" id="A0A4V3C649"/>
<dbReference type="Gene3D" id="3.40.50.150">
    <property type="entry name" value="Vaccinia Virus protein VP39"/>
    <property type="match status" value="1"/>
</dbReference>
<feature type="coiled-coil region" evidence="1">
    <location>
        <begin position="522"/>
        <end position="549"/>
    </location>
</feature>
<evidence type="ECO:0008006" key="5">
    <source>
        <dbReference type="Google" id="ProtNLM"/>
    </source>
</evidence>
<feature type="compositionally biased region" description="Pro residues" evidence="2">
    <location>
        <begin position="1"/>
        <end position="17"/>
    </location>
</feature>
<dbReference type="Proteomes" id="UP000294901">
    <property type="component" value="Unassembled WGS sequence"/>
</dbReference>
<accession>A0A4V3C649</accession>
<protein>
    <recommendedName>
        <fullName evidence="5">Methyltransferase family protein</fullName>
    </recommendedName>
</protein>
<evidence type="ECO:0000256" key="2">
    <source>
        <dbReference type="SAM" id="MobiDB-lite"/>
    </source>
</evidence>
<dbReference type="InterPro" id="IPR029063">
    <property type="entry name" value="SAM-dependent_MTases_sf"/>
</dbReference>
<sequence length="596" mass="60651">MTGPRPIPATNPTPAPAASPAASPGAGPATTSAAGSATTPAAGSATTPAADPASTPTASSTTTLIGGEMLAWSDLDGSHGPAPADGDALRLLLSTAFGRTLVAGPHAPQLLAALSTPDVTVLVRGDADATAYPGVKVLCGSLEKLATPSRYDTVIALDGPTRLHSAESPPFTWAETLAQLLALLKPDGRLLLVHENLLGVHRLTALPPTPTDADWVVPDDHDPARPAGHAQLLSHLTAAGLRITRDYSVFPRPSSPSVLLSGEVLAVPEVAGALEAAVTTAFRTTARADSAPSAPGVLADPAPSVPDMVGDSALSARDMLGDSAPSAPDMLGGSVPSARDVLADPARLAAAALRHGLGTALAPAWIVVADRGAPPQTSAPGAVINATPLDVTALPPGRTLAGHLLAAAQRRDLPTMRELLTVWQSDLCAGVPADQVIVGPRTVPAAGTPAGISVSLTAPAPAGEPLEALRAFAAEVIAGGYAHLWPGPADEAELTAVLAGMTGRDLDPADVPPIPAATTHVVGDLLAGRERLTRELAEARAKHDWYEKMLLHREAELKRVRRMNALLSATAPGKAAAGLVGRLRAGKRAVRRFRNR</sequence>
<feature type="region of interest" description="Disordered" evidence="2">
    <location>
        <begin position="289"/>
        <end position="310"/>
    </location>
</feature>
<evidence type="ECO:0000256" key="1">
    <source>
        <dbReference type="SAM" id="Coils"/>
    </source>
</evidence>
<evidence type="ECO:0000313" key="4">
    <source>
        <dbReference type="Proteomes" id="UP000294901"/>
    </source>
</evidence>
<keyword evidence="1" id="KW-0175">Coiled coil</keyword>
<name>A0A4V3C649_9ACTN</name>
<feature type="region of interest" description="Disordered" evidence="2">
    <location>
        <begin position="1"/>
        <end position="61"/>
    </location>
</feature>
<gene>
    <name evidence="3" type="ORF">C8E87_7765</name>
</gene>
<dbReference type="EMBL" id="SNWR01000002">
    <property type="protein sequence ID" value="TDO32308.1"/>
    <property type="molecule type" value="Genomic_DNA"/>
</dbReference>
<proteinExistence type="predicted"/>